<dbReference type="EMBL" id="MNYR01000021">
    <property type="protein sequence ID" value="OIP56266.1"/>
    <property type="molecule type" value="Genomic_DNA"/>
</dbReference>
<evidence type="ECO:0000313" key="2">
    <source>
        <dbReference type="Proteomes" id="UP000183922"/>
    </source>
</evidence>
<dbReference type="InterPro" id="IPR051404">
    <property type="entry name" value="TA_system_antitoxin"/>
</dbReference>
<protein>
    <recommendedName>
        <fullName evidence="3">HicB family protein</fullName>
    </recommendedName>
</protein>
<sequence length="80" mass="9496">MVNKKNKYNFSVIIEKDESGYYIGRVPDLRSCYTQAKTLPELYKRLEEVVSLCLDVEDNFFKQKIPQNQFIGFQRLEVVK</sequence>
<name>A0A1J5FFK6_9BACT</name>
<reference evidence="1 2" key="1">
    <citation type="journal article" date="2016" name="Environ. Microbiol.">
        <title>Genomic resolution of a cold subsurface aquifer community provides metabolic insights for novel microbes adapted to high CO concentrations.</title>
        <authorList>
            <person name="Probst A.J."/>
            <person name="Castelle C.J."/>
            <person name="Singh A."/>
            <person name="Brown C.T."/>
            <person name="Anantharaman K."/>
            <person name="Sharon I."/>
            <person name="Hug L.A."/>
            <person name="Burstein D."/>
            <person name="Emerson J.B."/>
            <person name="Thomas B.C."/>
            <person name="Banfield J.F."/>
        </authorList>
    </citation>
    <scope>NUCLEOTIDE SEQUENCE [LARGE SCALE GENOMIC DNA]</scope>
    <source>
        <strain evidence="1">CG2_30_39_24</strain>
    </source>
</reference>
<dbReference type="Proteomes" id="UP000183922">
    <property type="component" value="Unassembled WGS sequence"/>
</dbReference>
<dbReference type="AlphaFoldDB" id="A0A1J5FFK6"/>
<dbReference type="PANTHER" id="PTHR34504:SF2">
    <property type="entry name" value="UPF0150 PROTEIN SSL0259"/>
    <property type="match status" value="1"/>
</dbReference>
<dbReference type="Gene3D" id="3.30.160.250">
    <property type="match status" value="1"/>
</dbReference>
<organism evidence="1 2">
    <name type="scientific">Candidatus Kuenenbacteria bacterium CG2_30_39_24</name>
    <dbReference type="NCBI Taxonomy" id="1805236"/>
    <lineage>
        <taxon>Bacteria</taxon>
        <taxon>Candidatus Kueneniibacteriota</taxon>
    </lineage>
</organism>
<dbReference type="PANTHER" id="PTHR34504">
    <property type="entry name" value="ANTITOXIN HICB"/>
    <property type="match status" value="1"/>
</dbReference>
<dbReference type="SUPFAM" id="SSF143100">
    <property type="entry name" value="TTHA1013/TTHA0281-like"/>
    <property type="match status" value="1"/>
</dbReference>
<evidence type="ECO:0008006" key="3">
    <source>
        <dbReference type="Google" id="ProtNLM"/>
    </source>
</evidence>
<dbReference type="InterPro" id="IPR035069">
    <property type="entry name" value="TTHA1013/TTHA0281-like"/>
</dbReference>
<comment type="caution">
    <text evidence="1">The sequence shown here is derived from an EMBL/GenBank/DDBJ whole genome shotgun (WGS) entry which is preliminary data.</text>
</comment>
<evidence type="ECO:0000313" key="1">
    <source>
        <dbReference type="EMBL" id="OIP56266.1"/>
    </source>
</evidence>
<proteinExistence type="predicted"/>
<gene>
    <name evidence="1" type="ORF">AUK13_01495</name>
</gene>
<accession>A0A1J5FFK6</accession>
<dbReference type="STRING" id="1805236.AUK13_01495"/>